<accession>C4WP57</accession>
<feature type="region of interest" description="Disordered" evidence="12">
    <location>
        <begin position="291"/>
        <end position="334"/>
    </location>
</feature>
<dbReference type="Proteomes" id="UP000004386">
    <property type="component" value="Unassembled WGS sequence"/>
</dbReference>
<dbReference type="CDD" id="cd14844">
    <property type="entry name" value="Zn-DD-carboxypeptidase_like"/>
    <property type="match status" value="1"/>
</dbReference>
<evidence type="ECO:0000256" key="10">
    <source>
        <dbReference type="ARBA" id="ARBA00093448"/>
    </source>
</evidence>
<dbReference type="PANTHER" id="PTHR37425:SF1">
    <property type="entry name" value="OUTER MEMBRANE PROTEIN"/>
    <property type="match status" value="1"/>
</dbReference>
<organism evidence="13 14">
    <name type="scientific">Brucella intermedia LMG 3301</name>
    <dbReference type="NCBI Taxonomy" id="641118"/>
    <lineage>
        <taxon>Bacteria</taxon>
        <taxon>Pseudomonadati</taxon>
        <taxon>Pseudomonadota</taxon>
        <taxon>Alphaproteobacteria</taxon>
        <taxon>Hyphomicrobiales</taxon>
        <taxon>Brucellaceae</taxon>
        <taxon>Brucella/Ochrobactrum group</taxon>
        <taxon>Brucella</taxon>
    </lineage>
</organism>
<feature type="compositionally biased region" description="Low complexity" evidence="12">
    <location>
        <begin position="303"/>
        <end position="330"/>
    </location>
</feature>
<gene>
    <name evidence="13" type="ORF">OINT_2001336</name>
</gene>
<reference evidence="13 14" key="1">
    <citation type="submission" date="2009-05" db="EMBL/GenBank/DDBJ databases">
        <authorList>
            <person name="Setubal J.C."/>
            <person name="Boyle S."/>
            <person name="Crasta O.R."/>
            <person name="Gillespie J.J."/>
            <person name="Kenyon R.W."/>
            <person name="Lu J."/>
            <person name="Mane S."/>
            <person name="Nagrani S."/>
            <person name="Shallom J.M."/>
            <person name="Shallom S."/>
            <person name="Shukla M."/>
            <person name="Snyder E.E."/>
            <person name="Sobral B.W."/>
            <person name="Wattam A.R."/>
            <person name="Will R."/>
            <person name="Williams K."/>
            <person name="Yoo H."/>
            <person name="Munk C."/>
            <person name="Tapia R."/>
            <person name="Green L."/>
            <person name="Rogers Y."/>
            <person name="Detter J.C."/>
            <person name="Bruce D."/>
            <person name="Brettin T.S."/>
            <person name="Tsolis R."/>
        </authorList>
    </citation>
    <scope>NUCLEOTIDE SEQUENCE [LARGE SCALE GENOMIC DNA]</scope>
    <source>
        <strain evidence="13 14">LMG 3301</strain>
    </source>
</reference>
<keyword evidence="8" id="KW-0482">Metalloprotease</keyword>
<evidence type="ECO:0000256" key="1">
    <source>
        <dbReference type="ARBA" id="ARBA00001947"/>
    </source>
</evidence>
<comment type="pathway">
    <text evidence="2">Cell wall biogenesis; cell wall polysaccharide biosynthesis.</text>
</comment>
<keyword evidence="5" id="KW-0732">Signal</keyword>
<dbReference type="InterPro" id="IPR009045">
    <property type="entry name" value="Zn_M74/Hedgehog-like"/>
</dbReference>
<evidence type="ECO:0000256" key="4">
    <source>
        <dbReference type="ARBA" id="ARBA00022723"/>
    </source>
</evidence>
<sequence length="687" mass="72344">MAPQRKPRGKPGECLWGRKTVRRYDSMNSISTIKARFAKVWTGIKATMKVSVSAPSALAVAAVVLALSPSQASAETRSLKLYYVHTGEKAEIVFKRNGRFDAQGLKKLNVFLRDWRRNEPTKMDPRLFDLIWQVYRSTGSSQYITVVSAYRSPATNAMLRSRSANTGVAKKSQHMLGRAMDFYIPGVPLAKLRGIGMRYQIGGVGYYPRSGSPFVHMDVGNVRSWPRMSRRELLALFPDGKTAHLPADGKPLPGYEQALAMIERRKAGGGEVMVASNTSPRRSKSLFGALFGGGADEEEESGGEVSAPPASARPARAVPARQAPAVPEEPVQQPRETMIAALPAREAPVPMQAPRPEAGLDAQAQAAAEVPVAALNVPIPARKPAMAPQDAVALAAAEPAADAAAAARAAVDANTVQVADAGTPSPLMNGFVPVPSARPQLETDNMQLAAAVIPSARPMRPGEKPAASGQDAIAALVNSEQNEPTQVADTGNVAVPQPGETAAFPLPKEAPRANTQLALLSKKDEIGELIAPPSDDYYDSKPVVDAAPKQAPAAVQTASVARTASAKATATASAAVQKKVAAIGKAAETGVRATAKGGRYIAKAQSTPRVVVQPAVMPTSEVALSAESVSSAVPVTNPVLRNDALRSAPAMVYTAGFQRGNLPTERANQFSGNAVTFLTVAKFTETN</sequence>
<evidence type="ECO:0000256" key="7">
    <source>
        <dbReference type="ARBA" id="ARBA00022833"/>
    </source>
</evidence>
<dbReference type="PANTHER" id="PTHR37425">
    <property type="match status" value="1"/>
</dbReference>
<evidence type="ECO:0000256" key="2">
    <source>
        <dbReference type="ARBA" id="ARBA00004776"/>
    </source>
</evidence>
<comment type="similarity">
    <text evidence="10">Belongs to the peptidase M15 family.</text>
</comment>
<dbReference type="GO" id="GO:0071555">
    <property type="term" value="P:cell wall organization"/>
    <property type="evidence" value="ECO:0007669"/>
    <property type="project" value="UniProtKB-KW"/>
</dbReference>
<keyword evidence="7" id="KW-0862">Zinc</keyword>
<keyword evidence="6" id="KW-0378">Hydrolase</keyword>
<name>C4WP57_9HYPH</name>
<dbReference type="AlphaFoldDB" id="C4WP57"/>
<dbReference type="GO" id="GO:0008237">
    <property type="term" value="F:metallopeptidase activity"/>
    <property type="evidence" value="ECO:0007669"/>
    <property type="project" value="UniProtKB-KW"/>
</dbReference>
<evidence type="ECO:0000256" key="11">
    <source>
        <dbReference type="ARBA" id="ARBA00093666"/>
    </source>
</evidence>
<evidence type="ECO:0000256" key="3">
    <source>
        <dbReference type="ARBA" id="ARBA00022670"/>
    </source>
</evidence>
<dbReference type="SUPFAM" id="SSF55166">
    <property type="entry name" value="Hedgehog/DD-peptidase"/>
    <property type="match status" value="1"/>
</dbReference>
<evidence type="ECO:0000256" key="8">
    <source>
        <dbReference type="ARBA" id="ARBA00023049"/>
    </source>
</evidence>
<evidence type="ECO:0000313" key="13">
    <source>
        <dbReference type="EMBL" id="EEQ94121.1"/>
    </source>
</evidence>
<evidence type="ECO:0000313" key="14">
    <source>
        <dbReference type="Proteomes" id="UP000004386"/>
    </source>
</evidence>
<dbReference type="GO" id="GO:0046872">
    <property type="term" value="F:metal ion binding"/>
    <property type="evidence" value="ECO:0007669"/>
    <property type="project" value="UniProtKB-KW"/>
</dbReference>
<keyword evidence="9" id="KW-0961">Cell wall biogenesis/degradation</keyword>
<evidence type="ECO:0000256" key="6">
    <source>
        <dbReference type="ARBA" id="ARBA00022801"/>
    </source>
</evidence>
<proteinExistence type="inferred from homology"/>
<dbReference type="Gene3D" id="3.30.1380.10">
    <property type="match status" value="1"/>
</dbReference>
<dbReference type="GO" id="GO:0006508">
    <property type="term" value="P:proteolysis"/>
    <property type="evidence" value="ECO:0007669"/>
    <property type="project" value="UniProtKB-KW"/>
</dbReference>
<keyword evidence="3" id="KW-0645">Protease</keyword>
<dbReference type="Pfam" id="PF05951">
    <property type="entry name" value="Peptidase_M15_2"/>
    <property type="match status" value="1"/>
</dbReference>
<protein>
    <recommendedName>
        <fullName evidence="11">Murein endopeptidase K</fullName>
    </recommendedName>
</protein>
<evidence type="ECO:0000256" key="9">
    <source>
        <dbReference type="ARBA" id="ARBA00023316"/>
    </source>
</evidence>
<dbReference type="InterPro" id="IPR010275">
    <property type="entry name" value="MepK"/>
</dbReference>
<comment type="cofactor">
    <cofactor evidence="1">
        <name>Zn(2+)</name>
        <dbReference type="ChEBI" id="CHEBI:29105"/>
    </cofactor>
</comment>
<evidence type="ECO:0000256" key="12">
    <source>
        <dbReference type="SAM" id="MobiDB-lite"/>
    </source>
</evidence>
<dbReference type="HOGENOM" id="CLU_029918_0_0_5"/>
<comment type="caution">
    <text evidence="13">The sequence shown here is derived from an EMBL/GenBank/DDBJ whole genome shotgun (WGS) entry which is preliminary data.</text>
</comment>
<dbReference type="EMBL" id="ACQA01000002">
    <property type="protein sequence ID" value="EEQ94121.1"/>
    <property type="molecule type" value="Genomic_DNA"/>
</dbReference>
<keyword evidence="4" id="KW-0479">Metal-binding</keyword>
<evidence type="ECO:0000256" key="5">
    <source>
        <dbReference type="ARBA" id="ARBA00022729"/>
    </source>
</evidence>